<dbReference type="EMBL" id="CP159872">
    <property type="protein sequence ID" value="XCM78228.1"/>
    <property type="molecule type" value="Genomic_DNA"/>
</dbReference>
<dbReference type="AlphaFoldDB" id="A0AAU8JSV1"/>
<dbReference type="KEGG" id="kcm:ABWK59_04395"/>
<feature type="transmembrane region" description="Helical" evidence="7">
    <location>
        <begin position="39"/>
        <end position="66"/>
    </location>
</feature>
<sequence>MNAVERTLRGLDRFQQRHTGPAVVVGVVKKFGDDRGGHLAALITYYGFVSLIPLLLLLSTALGFVLQDHPGVQDAVVDSALADFPVIGDQLRQNIHSVGGSGLALAVALLGLLYGALGIAQILQFAMAQVWNVPEVRRPGYLPRLLRGLLLFSVLGTGLLLATGAAALVGTTLGGEAARAGALLLSAALNIGLCLACFRILTPKDVPTKALLPGCWLAGPLFALLQTFGALLVTHQLRHASQIYGFFATVIGLLSWLLLAAAITVYAAETNVVLKRGLWPRSLLQPPLTHPDQEVLESLARQEERRPEQRVDVVFTDEDAPAEPGDTGSEGRKVP</sequence>
<feature type="transmembrane region" description="Helical" evidence="7">
    <location>
        <begin position="243"/>
        <end position="268"/>
    </location>
</feature>
<feature type="compositionally biased region" description="Basic and acidic residues" evidence="6">
    <location>
        <begin position="300"/>
        <end position="311"/>
    </location>
</feature>
<dbReference type="PANTHER" id="PTHR30213">
    <property type="entry name" value="INNER MEMBRANE PROTEIN YHJD"/>
    <property type="match status" value="1"/>
</dbReference>
<evidence type="ECO:0000313" key="8">
    <source>
        <dbReference type="EMBL" id="XCM78228.1"/>
    </source>
</evidence>
<dbReference type="PANTHER" id="PTHR30213:SF1">
    <property type="entry name" value="INNER MEMBRANE PROTEIN YHJD"/>
    <property type="match status" value="1"/>
</dbReference>
<keyword evidence="2" id="KW-1003">Cell membrane</keyword>
<evidence type="ECO:0000256" key="1">
    <source>
        <dbReference type="ARBA" id="ARBA00004651"/>
    </source>
</evidence>
<feature type="transmembrane region" description="Helical" evidence="7">
    <location>
        <begin position="103"/>
        <end position="128"/>
    </location>
</feature>
<keyword evidence="5 7" id="KW-0472">Membrane</keyword>
<proteinExistence type="predicted"/>
<gene>
    <name evidence="8" type="ORF">ABWK59_04395</name>
</gene>
<keyword evidence="4 7" id="KW-1133">Transmembrane helix</keyword>
<organism evidence="8">
    <name type="scientific">Kitasatospora camelliae</name>
    <dbReference type="NCBI Taxonomy" id="3156397"/>
    <lineage>
        <taxon>Bacteria</taxon>
        <taxon>Bacillati</taxon>
        <taxon>Actinomycetota</taxon>
        <taxon>Actinomycetes</taxon>
        <taxon>Kitasatosporales</taxon>
        <taxon>Streptomycetaceae</taxon>
        <taxon>Kitasatospora</taxon>
    </lineage>
</organism>
<dbReference type="GO" id="GO:0005886">
    <property type="term" value="C:plasma membrane"/>
    <property type="evidence" value="ECO:0007669"/>
    <property type="project" value="UniProtKB-SubCell"/>
</dbReference>
<protein>
    <submittedName>
        <fullName evidence="8">YhjD/YihY/BrkB family envelope integrity protein</fullName>
    </submittedName>
</protein>
<reference evidence="8" key="1">
    <citation type="submission" date="2024-06" db="EMBL/GenBank/DDBJ databases">
        <title>The genome sequences of Kitasatospora sp. strain HUAS MG31.</title>
        <authorList>
            <person name="Mo P."/>
        </authorList>
    </citation>
    <scope>NUCLEOTIDE SEQUENCE</scope>
    <source>
        <strain evidence="8">HUAS MG31</strain>
    </source>
</reference>
<keyword evidence="3 7" id="KW-0812">Transmembrane</keyword>
<feature type="transmembrane region" description="Helical" evidence="7">
    <location>
        <begin position="149"/>
        <end position="171"/>
    </location>
</feature>
<accession>A0AAU8JSV1</accession>
<feature type="transmembrane region" description="Helical" evidence="7">
    <location>
        <begin position="210"/>
        <end position="231"/>
    </location>
</feature>
<dbReference type="Pfam" id="PF03631">
    <property type="entry name" value="Virul_fac_BrkB"/>
    <property type="match status" value="1"/>
</dbReference>
<feature type="region of interest" description="Disordered" evidence="6">
    <location>
        <begin position="300"/>
        <end position="335"/>
    </location>
</feature>
<dbReference type="InterPro" id="IPR017039">
    <property type="entry name" value="Virul_fac_BrkB"/>
</dbReference>
<evidence type="ECO:0000256" key="4">
    <source>
        <dbReference type="ARBA" id="ARBA00022989"/>
    </source>
</evidence>
<evidence type="ECO:0000256" key="6">
    <source>
        <dbReference type="SAM" id="MobiDB-lite"/>
    </source>
</evidence>
<evidence type="ECO:0000256" key="3">
    <source>
        <dbReference type="ARBA" id="ARBA00022692"/>
    </source>
</evidence>
<evidence type="ECO:0000256" key="2">
    <source>
        <dbReference type="ARBA" id="ARBA00022475"/>
    </source>
</evidence>
<feature type="transmembrane region" description="Helical" evidence="7">
    <location>
        <begin position="177"/>
        <end position="198"/>
    </location>
</feature>
<evidence type="ECO:0000256" key="5">
    <source>
        <dbReference type="ARBA" id="ARBA00023136"/>
    </source>
</evidence>
<dbReference type="RefSeq" id="WP_354637971.1">
    <property type="nucleotide sequence ID" value="NZ_CP159872.1"/>
</dbReference>
<name>A0AAU8JSV1_9ACTN</name>
<evidence type="ECO:0000256" key="7">
    <source>
        <dbReference type="SAM" id="Phobius"/>
    </source>
</evidence>
<comment type="subcellular location">
    <subcellularLocation>
        <location evidence="1">Cell membrane</location>
        <topology evidence="1">Multi-pass membrane protein</topology>
    </subcellularLocation>
</comment>